<dbReference type="OrthoDB" id="3798482at2759"/>
<feature type="compositionally biased region" description="Polar residues" evidence="1">
    <location>
        <begin position="23"/>
        <end position="39"/>
    </location>
</feature>
<evidence type="ECO:0000313" key="2">
    <source>
        <dbReference type="EMBL" id="KAF2109966.1"/>
    </source>
</evidence>
<proteinExistence type="predicted"/>
<feature type="region of interest" description="Disordered" evidence="1">
    <location>
        <begin position="1"/>
        <end position="66"/>
    </location>
</feature>
<feature type="compositionally biased region" description="Low complexity" evidence="1">
    <location>
        <begin position="54"/>
        <end position="65"/>
    </location>
</feature>
<name>A0A6A5YSB3_9PLEO</name>
<evidence type="ECO:0000256" key="1">
    <source>
        <dbReference type="SAM" id="MobiDB-lite"/>
    </source>
</evidence>
<reference evidence="2" key="1">
    <citation type="journal article" date="2020" name="Stud. Mycol.">
        <title>101 Dothideomycetes genomes: a test case for predicting lifestyles and emergence of pathogens.</title>
        <authorList>
            <person name="Haridas S."/>
            <person name="Albert R."/>
            <person name="Binder M."/>
            <person name="Bloem J."/>
            <person name="Labutti K."/>
            <person name="Salamov A."/>
            <person name="Andreopoulos B."/>
            <person name="Baker S."/>
            <person name="Barry K."/>
            <person name="Bills G."/>
            <person name="Bluhm B."/>
            <person name="Cannon C."/>
            <person name="Castanera R."/>
            <person name="Culley D."/>
            <person name="Daum C."/>
            <person name="Ezra D."/>
            <person name="Gonzalez J."/>
            <person name="Henrissat B."/>
            <person name="Kuo A."/>
            <person name="Liang C."/>
            <person name="Lipzen A."/>
            <person name="Lutzoni F."/>
            <person name="Magnuson J."/>
            <person name="Mondo S."/>
            <person name="Nolan M."/>
            <person name="Ohm R."/>
            <person name="Pangilinan J."/>
            <person name="Park H.-J."/>
            <person name="Ramirez L."/>
            <person name="Alfaro M."/>
            <person name="Sun H."/>
            <person name="Tritt A."/>
            <person name="Yoshinaga Y."/>
            <person name="Zwiers L.-H."/>
            <person name="Turgeon B."/>
            <person name="Goodwin S."/>
            <person name="Spatafora J."/>
            <person name="Crous P."/>
            <person name="Grigoriev I."/>
        </authorList>
    </citation>
    <scope>NUCLEOTIDE SEQUENCE</scope>
    <source>
        <strain evidence="2">CBS 627.86</strain>
    </source>
</reference>
<keyword evidence="3" id="KW-1185">Reference proteome</keyword>
<gene>
    <name evidence="2" type="ORF">BDV96DRAFT_584879</name>
</gene>
<organism evidence="2 3">
    <name type="scientific">Lophiotrema nucula</name>
    <dbReference type="NCBI Taxonomy" id="690887"/>
    <lineage>
        <taxon>Eukaryota</taxon>
        <taxon>Fungi</taxon>
        <taxon>Dikarya</taxon>
        <taxon>Ascomycota</taxon>
        <taxon>Pezizomycotina</taxon>
        <taxon>Dothideomycetes</taxon>
        <taxon>Pleosporomycetidae</taxon>
        <taxon>Pleosporales</taxon>
        <taxon>Lophiotremataceae</taxon>
        <taxon>Lophiotrema</taxon>
    </lineage>
</organism>
<evidence type="ECO:0000313" key="3">
    <source>
        <dbReference type="Proteomes" id="UP000799770"/>
    </source>
</evidence>
<protein>
    <submittedName>
        <fullName evidence="2">Uncharacterized protein</fullName>
    </submittedName>
</protein>
<dbReference type="Proteomes" id="UP000799770">
    <property type="component" value="Unassembled WGS sequence"/>
</dbReference>
<sequence>MAERRKSAHSANQPGLSRLNPAFRQSPSPTNQYSSQLNAPQPDRHSSPYMTTGSSSENSALASSSDFRPSSGLLSDLVLHEPLEPISRREIELLKKSINKDQKRQVPVTLPAPSSIYDAARAKVQLVDFDYANILRTYGYVAMIDAAYSESRKAGHPFHQDPDDQLADLEFWRYHGLNILASTPRKILESVLTGDLPNKTSSEGSPDEELLHYFDQEDEQPKSSWRARQDASFAPCAYVRYLVDSSGKTLTGNELRLVVQRMREYVSGDPQFDQQNAKIDNESRHGQHTTAEDIRAGHHYHLDGTESRVQIILATCFAIEVYLDTLLKKPLDAEAPLPRPVCCFGYAAKGRHRLEQHTLGNTSFISALILGICKREFRANGVPIFSMKGLVICYFINWLECKLGEELFSRIGGSYYYTGTGLNVAPAGLSNASGNLGQHTHNEANDKWQQCVEFRYKYGDYVPQLRKELKEQLPVYQQLKEAGPSRRDQKQQLKAEIKSLSESNLKLKDEVAAAYGEMQAEHRAAIEAIPEEQSELRRGLESHFLTVETEFKGKAKDIFGEDWSVPSNPGNSCAGYLGDQCPTVGQASIDANGKLP</sequence>
<dbReference type="EMBL" id="ML977340">
    <property type="protein sequence ID" value="KAF2109966.1"/>
    <property type="molecule type" value="Genomic_DNA"/>
</dbReference>
<dbReference type="AlphaFoldDB" id="A0A6A5YSB3"/>
<accession>A0A6A5YSB3</accession>